<dbReference type="EMBL" id="JADJZA010000009">
    <property type="protein sequence ID" value="MBK9298479.1"/>
    <property type="molecule type" value="Genomic_DNA"/>
</dbReference>
<dbReference type="SUPFAM" id="SSF102645">
    <property type="entry name" value="CoaB-like"/>
    <property type="match status" value="1"/>
</dbReference>
<keyword evidence="3" id="KW-0479">Metal-binding</keyword>
<comment type="catalytic activity">
    <reaction evidence="3">
        <text>N-[(R)-4-phosphopantothenoyl]-L-cysteine + H(+) = (R)-4'-phosphopantetheine + CO2</text>
        <dbReference type="Rhea" id="RHEA:16793"/>
        <dbReference type="ChEBI" id="CHEBI:15378"/>
        <dbReference type="ChEBI" id="CHEBI:16526"/>
        <dbReference type="ChEBI" id="CHEBI:59458"/>
        <dbReference type="ChEBI" id="CHEBI:61723"/>
        <dbReference type="EC" id="4.1.1.36"/>
    </reaction>
</comment>
<protein>
    <recommendedName>
        <fullName evidence="3">Coenzyme A biosynthesis bifunctional protein CoaBC</fullName>
    </recommendedName>
    <alternativeName>
        <fullName evidence="3">DNA/pantothenate metabolism flavoprotein</fullName>
    </alternativeName>
    <alternativeName>
        <fullName evidence="3">Phosphopantothenoylcysteine synthetase/decarboxylase</fullName>
        <shortName evidence="3">PPCS-PPCDC</shortName>
    </alternativeName>
    <domain>
        <recommendedName>
            <fullName evidence="3">Phosphopantothenoylcysteine decarboxylase</fullName>
            <shortName evidence="3">PPC decarboxylase</shortName>
            <shortName evidence="3">PPC-DC</shortName>
            <ecNumber evidence="3">4.1.1.36</ecNumber>
        </recommendedName>
        <alternativeName>
            <fullName evidence="3">CoaC</fullName>
        </alternativeName>
    </domain>
    <domain>
        <recommendedName>
            <fullName evidence="3">Phosphopantothenate--cysteine ligase</fullName>
            <ecNumber evidence="3">6.3.2.5</ecNumber>
        </recommendedName>
        <alternativeName>
            <fullName evidence="3">CoaB</fullName>
        </alternativeName>
        <alternativeName>
            <fullName evidence="3">Phosphopantothenoylcysteine synthetase</fullName>
            <shortName evidence="3">PPC synthetase</shortName>
            <shortName evidence="3">PPC-S</shortName>
        </alternativeName>
    </domain>
</protein>
<organism evidence="6 7">
    <name type="scientific">Candidatus Neomicrothrix subdominans</name>
    <dbReference type="NCBI Taxonomy" id="2954438"/>
    <lineage>
        <taxon>Bacteria</taxon>
        <taxon>Bacillati</taxon>
        <taxon>Actinomycetota</taxon>
        <taxon>Acidimicrobiia</taxon>
        <taxon>Acidimicrobiales</taxon>
        <taxon>Microthrixaceae</taxon>
        <taxon>Candidatus Neomicrothrix</taxon>
    </lineage>
</organism>
<feature type="binding site" evidence="3">
    <location>
        <position position="352"/>
    </location>
    <ligand>
        <name>CTP</name>
        <dbReference type="ChEBI" id="CHEBI:37563"/>
    </ligand>
</feature>
<dbReference type="PANTHER" id="PTHR14359:SF6">
    <property type="entry name" value="PHOSPHOPANTOTHENOYLCYSTEINE DECARBOXYLASE"/>
    <property type="match status" value="1"/>
</dbReference>
<feature type="binding site" evidence="3">
    <location>
        <position position="366"/>
    </location>
    <ligand>
        <name>CTP</name>
        <dbReference type="ChEBI" id="CHEBI:37563"/>
    </ligand>
</feature>
<comment type="pathway">
    <text evidence="3">Cofactor biosynthesis; coenzyme A biosynthesis; CoA from (R)-pantothenate: step 3/5.</text>
</comment>
<comment type="caution">
    <text evidence="3">Lacks conserved residue(s) required for the propagation of feature annotation.</text>
</comment>
<dbReference type="Gene3D" id="3.40.50.1950">
    <property type="entry name" value="Flavin prenyltransferase-like"/>
    <property type="match status" value="1"/>
</dbReference>
<dbReference type="InterPro" id="IPR005252">
    <property type="entry name" value="CoaBC"/>
</dbReference>
<keyword evidence="3" id="KW-0288">FMN</keyword>
<comment type="caution">
    <text evidence="6">The sequence shown here is derived from an EMBL/GenBank/DDBJ whole genome shotgun (WGS) entry which is preliminary data.</text>
</comment>
<comment type="pathway">
    <text evidence="3">Cofactor biosynthesis; coenzyme A biosynthesis; CoA from (R)-pantothenate: step 2/5.</text>
</comment>
<dbReference type="SUPFAM" id="SSF52507">
    <property type="entry name" value="Homo-oligomeric flavin-containing Cys decarboxylases, HFCD"/>
    <property type="match status" value="1"/>
</dbReference>
<dbReference type="InterPro" id="IPR003382">
    <property type="entry name" value="Flavoprotein"/>
</dbReference>
<dbReference type="GO" id="GO:0010181">
    <property type="term" value="F:FMN binding"/>
    <property type="evidence" value="ECO:0007669"/>
    <property type="project" value="UniProtKB-UniRule"/>
</dbReference>
<feature type="binding site" evidence="3">
    <location>
        <position position="307"/>
    </location>
    <ligand>
        <name>CTP</name>
        <dbReference type="ChEBI" id="CHEBI:37563"/>
    </ligand>
</feature>
<sequence>MNATGATEGDGPLAGRHIVLGVTGGIAAYKAIEVCRRLIDAGAYVAPVLTEGAQRFVGAATFSALASEPAQSSLFDGPHPIPHTRLGQRTDLVLVAPATARVLSDLTTGRSDDLLVATLLATEAPVMVAPAMHTEMWRHPSVVDNLAVLRRRGVVIVDPESGRLAGGDVGEGRLAGPERIVDRAIELLTAGSEPAALPAGARPLPAASGDAGMGWRGRRVLVSAGGTREAIDPVRYLGNRSTGKQGHALAEEAAQLGAAVTLVTTSELPTSPAIERRQVTSAAEMADAVLEAAPSMDLVIMAAAVADFTPAAVADRKLKKADGAPSIELVPTQDILAELGRRKPASQVLVGFAAETDDVEANAAAKLERKGADLLVVNDVGAPGVGFGHDTNEVLILGHSGERISVPLTDKSAVAARVLECAGALAAARAASS</sequence>
<comment type="function">
    <text evidence="3">Catalyzes two sequential steps in the biosynthesis of coenzyme A. In the first step cysteine is conjugated to 4'-phosphopantothenate to form 4-phosphopantothenoylcysteine. In the second step the latter compound is decarboxylated to form 4'-phosphopantotheine.</text>
</comment>
<feature type="domain" description="DNA/pantothenate metabolism flavoprotein C-terminal" evidence="5">
    <location>
        <begin position="216"/>
        <end position="420"/>
    </location>
</feature>
<dbReference type="InterPro" id="IPR007085">
    <property type="entry name" value="DNA/pantothenate-metab_flavo_C"/>
</dbReference>
<comment type="cofactor">
    <cofactor evidence="3">
        <name>FMN</name>
        <dbReference type="ChEBI" id="CHEBI:58210"/>
    </cofactor>
    <text evidence="3">Binds 1 FMN per subunit.</text>
</comment>
<dbReference type="Proteomes" id="UP000727993">
    <property type="component" value="Unassembled WGS sequence"/>
</dbReference>
<comment type="catalytic activity">
    <reaction evidence="3">
        <text>(R)-4'-phosphopantothenate + L-cysteine + CTP = N-[(R)-4-phosphopantothenoyl]-L-cysteine + CMP + diphosphate + H(+)</text>
        <dbReference type="Rhea" id="RHEA:19397"/>
        <dbReference type="ChEBI" id="CHEBI:10986"/>
        <dbReference type="ChEBI" id="CHEBI:15378"/>
        <dbReference type="ChEBI" id="CHEBI:33019"/>
        <dbReference type="ChEBI" id="CHEBI:35235"/>
        <dbReference type="ChEBI" id="CHEBI:37563"/>
        <dbReference type="ChEBI" id="CHEBI:59458"/>
        <dbReference type="ChEBI" id="CHEBI:60377"/>
        <dbReference type="EC" id="6.3.2.5"/>
    </reaction>
</comment>
<comment type="cofactor">
    <cofactor evidence="3">
        <name>Mg(2+)</name>
        <dbReference type="ChEBI" id="CHEBI:18420"/>
    </cofactor>
</comment>
<dbReference type="EC" id="6.3.2.5" evidence="3"/>
<evidence type="ECO:0000313" key="6">
    <source>
        <dbReference type="EMBL" id="MBK9298479.1"/>
    </source>
</evidence>
<dbReference type="AlphaFoldDB" id="A0A936NF42"/>
<name>A0A936NF42_9ACTN</name>
<dbReference type="GO" id="GO:0015941">
    <property type="term" value="P:pantothenate catabolic process"/>
    <property type="evidence" value="ECO:0007669"/>
    <property type="project" value="InterPro"/>
</dbReference>
<gene>
    <name evidence="3" type="primary">coaBC</name>
    <name evidence="6" type="ORF">IPN02_16970</name>
</gene>
<dbReference type="Pfam" id="PF04127">
    <property type="entry name" value="DFP"/>
    <property type="match status" value="1"/>
</dbReference>
<evidence type="ECO:0000256" key="1">
    <source>
        <dbReference type="ARBA" id="ARBA00022793"/>
    </source>
</evidence>
<proteinExistence type="inferred from homology"/>
<keyword evidence="2 3" id="KW-0456">Lyase</keyword>
<evidence type="ECO:0000256" key="2">
    <source>
        <dbReference type="ARBA" id="ARBA00023239"/>
    </source>
</evidence>
<dbReference type="GO" id="GO:0046872">
    <property type="term" value="F:metal ion binding"/>
    <property type="evidence" value="ECO:0007669"/>
    <property type="project" value="UniProtKB-KW"/>
</dbReference>
<feature type="binding site" evidence="3">
    <location>
        <position position="370"/>
    </location>
    <ligand>
        <name>CTP</name>
        <dbReference type="ChEBI" id="CHEBI:37563"/>
    </ligand>
</feature>
<evidence type="ECO:0000259" key="4">
    <source>
        <dbReference type="Pfam" id="PF02441"/>
    </source>
</evidence>
<keyword evidence="1 3" id="KW-0210">Decarboxylase</keyword>
<accession>A0A936NF42</accession>
<feature type="region of interest" description="Phosphopantothenoylcysteine decarboxylase" evidence="3">
    <location>
        <begin position="1"/>
        <end position="219"/>
    </location>
</feature>
<comment type="similarity">
    <text evidence="3">In the C-terminal section; belongs to the PPC synthetase family.</text>
</comment>
<dbReference type="EC" id="4.1.1.36" evidence="3"/>
<feature type="domain" description="Flavoprotein" evidence="4">
    <location>
        <begin position="17"/>
        <end position="187"/>
    </location>
</feature>
<dbReference type="InterPro" id="IPR036551">
    <property type="entry name" value="Flavin_trans-like"/>
</dbReference>
<feature type="binding site" evidence="3">
    <location>
        <position position="317"/>
    </location>
    <ligand>
        <name>CTP</name>
        <dbReference type="ChEBI" id="CHEBI:37563"/>
    </ligand>
</feature>
<dbReference type="GO" id="GO:0004633">
    <property type="term" value="F:phosphopantothenoylcysteine decarboxylase activity"/>
    <property type="evidence" value="ECO:0007669"/>
    <property type="project" value="UniProtKB-UniRule"/>
</dbReference>
<dbReference type="Gene3D" id="3.40.50.10300">
    <property type="entry name" value="CoaB-like"/>
    <property type="match status" value="1"/>
</dbReference>
<dbReference type="GO" id="GO:0004632">
    <property type="term" value="F:phosphopantothenate--cysteine ligase activity"/>
    <property type="evidence" value="ECO:0007669"/>
    <property type="project" value="UniProtKB-UniRule"/>
</dbReference>
<comment type="similarity">
    <text evidence="3">In the N-terminal section; belongs to the HFCD (homo-oligomeric flavin containing Cys decarboxylase) superfamily.</text>
</comment>
<evidence type="ECO:0000259" key="5">
    <source>
        <dbReference type="Pfam" id="PF04127"/>
    </source>
</evidence>
<dbReference type="HAMAP" id="MF_02225">
    <property type="entry name" value="CoaBC"/>
    <property type="match status" value="1"/>
</dbReference>
<dbReference type="Pfam" id="PF02441">
    <property type="entry name" value="Flavoprotein"/>
    <property type="match status" value="1"/>
</dbReference>
<evidence type="ECO:0000313" key="7">
    <source>
        <dbReference type="Proteomes" id="UP000727993"/>
    </source>
</evidence>
<evidence type="ECO:0000256" key="3">
    <source>
        <dbReference type="HAMAP-Rule" id="MF_02225"/>
    </source>
</evidence>
<dbReference type="InterPro" id="IPR035929">
    <property type="entry name" value="CoaB-like_sf"/>
</dbReference>
<dbReference type="GO" id="GO:0015937">
    <property type="term" value="P:coenzyme A biosynthetic process"/>
    <property type="evidence" value="ECO:0007669"/>
    <property type="project" value="UniProtKB-UniRule"/>
</dbReference>
<reference evidence="6 7" key="1">
    <citation type="submission" date="2020-10" db="EMBL/GenBank/DDBJ databases">
        <title>Connecting structure to function with the recovery of over 1000 high-quality activated sludge metagenome-assembled genomes encoding full-length rRNA genes using long-read sequencing.</title>
        <authorList>
            <person name="Singleton C.M."/>
            <person name="Petriglieri F."/>
            <person name="Kristensen J.M."/>
            <person name="Kirkegaard R.H."/>
            <person name="Michaelsen T.Y."/>
            <person name="Andersen M.H."/>
            <person name="Karst S.M."/>
            <person name="Dueholm M.S."/>
            <person name="Nielsen P.H."/>
            <person name="Albertsen M."/>
        </authorList>
    </citation>
    <scope>NUCLEOTIDE SEQUENCE [LARGE SCALE GENOMIC DNA]</scope>
    <source>
        <strain evidence="6">Lyne_18-Q3-R50-59_MAXAC.006</strain>
    </source>
</reference>
<keyword evidence="3" id="KW-0285">Flavoprotein</keyword>
<feature type="region of interest" description="Phosphopantothenate--cysteine ligase" evidence="3">
    <location>
        <begin position="220"/>
        <end position="433"/>
    </location>
</feature>
<dbReference type="GO" id="GO:0071513">
    <property type="term" value="C:phosphopantothenoylcysteine decarboxylase complex"/>
    <property type="evidence" value="ECO:0007669"/>
    <property type="project" value="TreeGrafter"/>
</dbReference>
<dbReference type="PANTHER" id="PTHR14359">
    <property type="entry name" value="HOMO-OLIGOMERIC FLAVIN CONTAINING CYS DECARBOXYLASE FAMILY"/>
    <property type="match status" value="1"/>
</dbReference>
<keyword evidence="3" id="KW-0511">Multifunctional enzyme</keyword>
<keyword evidence="3" id="KW-0436">Ligase</keyword>
<keyword evidence="3" id="KW-0460">Magnesium</keyword>